<dbReference type="GO" id="GO:0005794">
    <property type="term" value="C:Golgi apparatus"/>
    <property type="evidence" value="ECO:0007669"/>
    <property type="project" value="TreeGrafter"/>
</dbReference>
<evidence type="ECO:0000256" key="2">
    <source>
        <dbReference type="SAM" id="Phobius"/>
    </source>
</evidence>
<name>A0AA38NB02_9AGAR</name>
<feature type="region of interest" description="Disordered" evidence="1">
    <location>
        <begin position="89"/>
        <end position="116"/>
    </location>
</feature>
<protein>
    <submittedName>
        <fullName evidence="3">Uncharacterized protein</fullName>
    </submittedName>
</protein>
<dbReference type="AlphaFoldDB" id="A0AA38NB02"/>
<keyword evidence="4" id="KW-1185">Reference proteome</keyword>
<evidence type="ECO:0000313" key="3">
    <source>
        <dbReference type="EMBL" id="KAJ3779791.1"/>
    </source>
</evidence>
<dbReference type="InterPro" id="IPR040410">
    <property type="entry name" value="UPF0658_Golgi"/>
</dbReference>
<feature type="non-terminal residue" evidence="3">
    <location>
        <position position="1"/>
    </location>
</feature>
<keyword evidence="2" id="KW-1133">Transmembrane helix</keyword>
<evidence type="ECO:0000256" key="1">
    <source>
        <dbReference type="SAM" id="MobiDB-lite"/>
    </source>
</evidence>
<organism evidence="3 4">
    <name type="scientific">Lentinula aff. detonsa</name>
    <dbReference type="NCBI Taxonomy" id="2804958"/>
    <lineage>
        <taxon>Eukaryota</taxon>
        <taxon>Fungi</taxon>
        <taxon>Dikarya</taxon>
        <taxon>Basidiomycota</taxon>
        <taxon>Agaricomycotina</taxon>
        <taxon>Agaricomycetes</taxon>
        <taxon>Agaricomycetidae</taxon>
        <taxon>Agaricales</taxon>
        <taxon>Marasmiineae</taxon>
        <taxon>Omphalotaceae</taxon>
        <taxon>Lentinula</taxon>
    </lineage>
</organism>
<feature type="transmembrane region" description="Helical" evidence="2">
    <location>
        <begin position="225"/>
        <end position="244"/>
    </location>
</feature>
<dbReference type="EMBL" id="MU794214">
    <property type="protein sequence ID" value="KAJ3779791.1"/>
    <property type="molecule type" value="Genomic_DNA"/>
</dbReference>
<proteinExistence type="predicted"/>
<evidence type="ECO:0000313" key="4">
    <source>
        <dbReference type="Proteomes" id="UP001163798"/>
    </source>
</evidence>
<sequence>MPRPSARSAAAAQHEKRKKGILTPQETAEFYANPTYINATHNTINNSTSRLFTSGIALENHCNKSEENKEAPVQPKVDQKDRQMLLANRKRRRNNTDSLHPERAPGQPSKSTQHRNMLGLTRKAKKAVSAAKNTKPLTIHGCIWKVLPESPACRFYVITVLVETTIDLAIEGELLVRVHEADASGSGDTSNPNKMPVYLSIFVLAHLFQFVMAIDAVYAQNMLQFIFLTVFNALFLVYAIIQIGEIWEIVVTCDSSAIPINVLTTIIPIVISIAEHYIGLGWKIYNEFGCVGAMVYFVYK</sequence>
<keyword evidence="2" id="KW-0812">Transmembrane</keyword>
<feature type="transmembrane region" description="Helical" evidence="2">
    <location>
        <begin position="197"/>
        <end position="219"/>
    </location>
</feature>
<gene>
    <name evidence="3" type="ORF">GGU10DRAFT_337718</name>
</gene>
<reference evidence="3" key="1">
    <citation type="submission" date="2022-08" db="EMBL/GenBank/DDBJ databases">
        <authorList>
            <consortium name="DOE Joint Genome Institute"/>
            <person name="Min B."/>
            <person name="Riley R."/>
            <person name="Sierra-Patev S."/>
            <person name="Naranjo-Ortiz M."/>
            <person name="Looney B."/>
            <person name="Konkel Z."/>
            <person name="Slot J.C."/>
            <person name="Sakamoto Y."/>
            <person name="Steenwyk J.L."/>
            <person name="Rokas A."/>
            <person name="Carro J."/>
            <person name="Camarero S."/>
            <person name="Ferreira P."/>
            <person name="Molpeceres G."/>
            <person name="Ruiz-Duenas F.J."/>
            <person name="Serrano A."/>
            <person name="Henrissat B."/>
            <person name="Drula E."/>
            <person name="Hughes K.W."/>
            <person name="Mata J.L."/>
            <person name="Ishikawa N.K."/>
            <person name="Vargas-Isla R."/>
            <person name="Ushijima S."/>
            <person name="Smith C.A."/>
            <person name="Ahrendt S."/>
            <person name="Andreopoulos W."/>
            <person name="He G."/>
            <person name="Labutti K."/>
            <person name="Lipzen A."/>
            <person name="Ng V."/>
            <person name="Sandor L."/>
            <person name="Barry K."/>
            <person name="Martinez A.T."/>
            <person name="Xiao Y."/>
            <person name="Gibbons J.G."/>
            <person name="Terashima K."/>
            <person name="Hibbett D.S."/>
            <person name="Grigoriev I.V."/>
        </authorList>
    </citation>
    <scope>NUCLEOTIDE SEQUENCE</scope>
    <source>
        <strain evidence="3">TFB10291</strain>
    </source>
</reference>
<dbReference type="PANTHER" id="PTHR34391:SF2">
    <property type="entry name" value="TRP C-TERMINAL DOMAIN-CONTAINING PROTEIN"/>
    <property type="match status" value="1"/>
</dbReference>
<dbReference type="Proteomes" id="UP001163798">
    <property type="component" value="Unassembled WGS sequence"/>
</dbReference>
<feature type="transmembrane region" description="Helical" evidence="2">
    <location>
        <begin position="256"/>
        <end position="274"/>
    </location>
</feature>
<dbReference type="PANTHER" id="PTHR34391">
    <property type="entry name" value="UPF0658 GOLGI APPARATUS MEMBRANE PROTEIN C1952.10C-RELATED"/>
    <property type="match status" value="1"/>
</dbReference>
<keyword evidence="2" id="KW-0472">Membrane</keyword>
<accession>A0AA38NB02</accession>
<feature type="region of interest" description="Disordered" evidence="1">
    <location>
        <begin position="1"/>
        <end position="23"/>
    </location>
</feature>
<comment type="caution">
    <text evidence="3">The sequence shown here is derived from an EMBL/GenBank/DDBJ whole genome shotgun (WGS) entry which is preliminary data.</text>
</comment>
<feature type="compositionally biased region" description="Low complexity" evidence="1">
    <location>
        <begin position="1"/>
        <end position="12"/>
    </location>
</feature>